<organism evidence="2 3">
    <name type="scientific">Cellulophaga tyrosinoxydans</name>
    <dbReference type="NCBI Taxonomy" id="504486"/>
    <lineage>
        <taxon>Bacteria</taxon>
        <taxon>Pseudomonadati</taxon>
        <taxon>Bacteroidota</taxon>
        <taxon>Flavobacteriia</taxon>
        <taxon>Flavobacteriales</taxon>
        <taxon>Flavobacteriaceae</taxon>
        <taxon>Cellulophaga</taxon>
    </lineage>
</organism>
<evidence type="ECO:0000256" key="1">
    <source>
        <dbReference type="SAM" id="Coils"/>
    </source>
</evidence>
<accession>A0A1W2A9I4</accession>
<keyword evidence="3" id="KW-1185">Reference proteome</keyword>
<dbReference type="Pfam" id="PF13591">
    <property type="entry name" value="MerR_2"/>
    <property type="match status" value="1"/>
</dbReference>
<dbReference type="OrthoDB" id="1494789at2"/>
<protein>
    <submittedName>
        <fullName evidence="2">MerR HTH family regulatory protein</fullName>
    </submittedName>
</protein>
<sequence>MDTQLIQLNDFCSGHEIEVSFVTELHNYDIIEIKIIDNNQFITIEELPKVEKMVRLHQDLQINIEGLEAINQLLQRNIALQNEIRLLRQKINRLDDF</sequence>
<evidence type="ECO:0000313" key="3">
    <source>
        <dbReference type="Proteomes" id="UP000192360"/>
    </source>
</evidence>
<feature type="coiled-coil region" evidence="1">
    <location>
        <begin position="57"/>
        <end position="90"/>
    </location>
</feature>
<proteinExistence type="predicted"/>
<dbReference type="Proteomes" id="UP000192360">
    <property type="component" value="Unassembled WGS sequence"/>
</dbReference>
<reference evidence="2 3" key="1">
    <citation type="submission" date="2017-04" db="EMBL/GenBank/DDBJ databases">
        <authorList>
            <person name="Afonso C.L."/>
            <person name="Miller P.J."/>
            <person name="Scott M.A."/>
            <person name="Spackman E."/>
            <person name="Goraichik I."/>
            <person name="Dimitrov K.M."/>
            <person name="Suarez D.L."/>
            <person name="Swayne D.E."/>
        </authorList>
    </citation>
    <scope>NUCLEOTIDE SEQUENCE [LARGE SCALE GENOMIC DNA]</scope>
    <source>
        <strain evidence="2 3">DSM 21164</strain>
    </source>
</reference>
<gene>
    <name evidence="2" type="ORF">SAMN05660703_1910</name>
</gene>
<dbReference type="AlphaFoldDB" id="A0A1W2A9I4"/>
<dbReference type="Gene3D" id="1.10.1660.10">
    <property type="match status" value="1"/>
</dbReference>
<keyword evidence="1" id="KW-0175">Coiled coil</keyword>
<name>A0A1W2A9I4_9FLAO</name>
<dbReference type="EMBL" id="FWXO01000002">
    <property type="protein sequence ID" value="SMC57304.1"/>
    <property type="molecule type" value="Genomic_DNA"/>
</dbReference>
<dbReference type="RefSeq" id="WP_084061240.1">
    <property type="nucleotide sequence ID" value="NZ_FWXO01000002.1"/>
</dbReference>
<evidence type="ECO:0000313" key="2">
    <source>
        <dbReference type="EMBL" id="SMC57304.1"/>
    </source>
</evidence>
<dbReference type="STRING" id="504486.SAMN05660703_1910"/>